<organism evidence="9">
    <name type="scientific">marine sediment metagenome</name>
    <dbReference type="NCBI Taxonomy" id="412755"/>
    <lineage>
        <taxon>unclassified sequences</taxon>
        <taxon>metagenomes</taxon>
        <taxon>ecological metagenomes</taxon>
    </lineage>
</organism>
<comment type="subcellular location">
    <subcellularLocation>
        <location evidence="1">Cell inner membrane</location>
        <topology evidence="1">Multi-pass membrane protein</topology>
    </subcellularLocation>
</comment>
<dbReference type="GO" id="GO:0005886">
    <property type="term" value="C:plasma membrane"/>
    <property type="evidence" value="ECO:0007669"/>
    <property type="project" value="UniProtKB-SubCell"/>
</dbReference>
<dbReference type="PANTHER" id="PTHR33362:SF5">
    <property type="entry name" value="C4-DICARBOXYLATE TRAP TRANSPORTER LARGE PERMEASE PROTEIN DCTM"/>
    <property type="match status" value="1"/>
</dbReference>
<evidence type="ECO:0000256" key="5">
    <source>
        <dbReference type="ARBA" id="ARBA00022989"/>
    </source>
</evidence>
<keyword evidence="3" id="KW-0997">Cell inner membrane</keyword>
<keyword evidence="4 7" id="KW-0812">Transmembrane</keyword>
<dbReference type="GO" id="GO:0022857">
    <property type="term" value="F:transmembrane transporter activity"/>
    <property type="evidence" value="ECO:0007669"/>
    <property type="project" value="TreeGrafter"/>
</dbReference>
<evidence type="ECO:0000256" key="7">
    <source>
        <dbReference type="SAM" id="Phobius"/>
    </source>
</evidence>
<gene>
    <name evidence="9" type="ORF">S03H2_49366</name>
</gene>
<evidence type="ECO:0000259" key="8">
    <source>
        <dbReference type="Pfam" id="PF06808"/>
    </source>
</evidence>
<feature type="transmembrane region" description="Helical" evidence="7">
    <location>
        <begin position="6"/>
        <end position="39"/>
    </location>
</feature>
<evidence type="ECO:0000256" key="1">
    <source>
        <dbReference type="ARBA" id="ARBA00004429"/>
    </source>
</evidence>
<evidence type="ECO:0000256" key="6">
    <source>
        <dbReference type="ARBA" id="ARBA00023136"/>
    </source>
</evidence>
<dbReference type="PANTHER" id="PTHR33362">
    <property type="entry name" value="SIALIC ACID TRAP TRANSPORTER PERMEASE PROTEIN SIAT-RELATED"/>
    <property type="match status" value="1"/>
</dbReference>
<evidence type="ECO:0000313" key="9">
    <source>
        <dbReference type="EMBL" id="GAH71840.1"/>
    </source>
</evidence>
<comment type="caution">
    <text evidence="9">The sequence shown here is derived from an EMBL/GenBank/DDBJ whole genome shotgun (WGS) entry which is preliminary data.</text>
</comment>
<dbReference type="Pfam" id="PF06808">
    <property type="entry name" value="DctM"/>
    <property type="match status" value="1"/>
</dbReference>
<evidence type="ECO:0000256" key="3">
    <source>
        <dbReference type="ARBA" id="ARBA00022519"/>
    </source>
</evidence>
<sequence>MDPIFIALIVIAFFLIFLFMGTPIYAALGLAGTIGILILRGPDGLQAIPTIMYDKLRSFILVAVPLFILMGQVIFHSGMGGQLYTLGSRWMNRLPGGLCMASVFACTI</sequence>
<evidence type="ECO:0000256" key="4">
    <source>
        <dbReference type="ARBA" id="ARBA00022692"/>
    </source>
</evidence>
<dbReference type="EMBL" id="BARU01031188">
    <property type="protein sequence ID" value="GAH71840.1"/>
    <property type="molecule type" value="Genomic_DNA"/>
</dbReference>
<feature type="non-terminal residue" evidence="9">
    <location>
        <position position="108"/>
    </location>
</feature>
<dbReference type="InterPro" id="IPR010656">
    <property type="entry name" value="DctM"/>
</dbReference>
<feature type="domain" description="TRAP C4-dicarboxylate transport system permease DctM subunit" evidence="8">
    <location>
        <begin position="12"/>
        <end position="108"/>
    </location>
</feature>
<keyword evidence="6 7" id="KW-0472">Membrane</keyword>
<protein>
    <recommendedName>
        <fullName evidence="8">TRAP C4-dicarboxylate transport system permease DctM subunit domain-containing protein</fullName>
    </recommendedName>
</protein>
<dbReference type="AlphaFoldDB" id="X1IRG7"/>
<keyword evidence="5 7" id="KW-1133">Transmembrane helix</keyword>
<name>X1IRG7_9ZZZZ</name>
<dbReference type="InterPro" id="IPR004681">
    <property type="entry name" value="TRAP_DctM"/>
</dbReference>
<evidence type="ECO:0000256" key="2">
    <source>
        <dbReference type="ARBA" id="ARBA00022475"/>
    </source>
</evidence>
<reference evidence="9" key="1">
    <citation type="journal article" date="2014" name="Front. Microbiol.">
        <title>High frequency of phylogenetically diverse reductive dehalogenase-homologous genes in deep subseafloor sedimentary metagenomes.</title>
        <authorList>
            <person name="Kawai M."/>
            <person name="Futagami T."/>
            <person name="Toyoda A."/>
            <person name="Takaki Y."/>
            <person name="Nishi S."/>
            <person name="Hori S."/>
            <person name="Arai W."/>
            <person name="Tsubouchi T."/>
            <person name="Morono Y."/>
            <person name="Uchiyama I."/>
            <person name="Ito T."/>
            <person name="Fujiyama A."/>
            <person name="Inagaki F."/>
            <person name="Takami H."/>
        </authorList>
    </citation>
    <scope>NUCLEOTIDE SEQUENCE</scope>
    <source>
        <strain evidence="9">Expedition CK06-06</strain>
    </source>
</reference>
<accession>X1IRG7</accession>
<feature type="transmembrane region" description="Helical" evidence="7">
    <location>
        <begin position="59"/>
        <end position="79"/>
    </location>
</feature>
<keyword evidence="2" id="KW-1003">Cell membrane</keyword>
<proteinExistence type="predicted"/>